<dbReference type="PRINTS" id="PR00463">
    <property type="entry name" value="EP450I"/>
</dbReference>
<keyword evidence="11" id="KW-0812">Transmembrane</keyword>
<evidence type="ECO:0000256" key="3">
    <source>
        <dbReference type="ARBA" id="ARBA00022617"/>
    </source>
</evidence>
<dbReference type="PRINTS" id="PR00385">
    <property type="entry name" value="P450"/>
</dbReference>
<evidence type="ECO:0000256" key="2">
    <source>
        <dbReference type="ARBA" id="ARBA00010617"/>
    </source>
</evidence>
<dbReference type="Gene3D" id="1.10.630.10">
    <property type="entry name" value="Cytochrome P450"/>
    <property type="match status" value="1"/>
</dbReference>
<reference evidence="12" key="1">
    <citation type="journal article" date="2015" name="BMC Genomics">
        <title>Chemosensory genes identified in the antennal transcriptome of the blowfly Calliphora stygia.</title>
        <authorList>
            <person name="Leitch O.J."/>
            <person name="Papanicolaou A."/>
            <person name="Lennard C."/>
            <person name="Kirkbride K.P."/>
            <person name="Anderson A."/>
        </authorList>
    </citation>
    <scope>NUCLEOTIDE SEQUENCE</scope>
</reference>
<feature type="region of interest" description="Disordered" evidence="10">
    <location>
        <begin position="564"/>
        <end position="586"/>
    </location>
</feature>
<dbReference type="CDD" id="cd20628">
    <property type="entry name" value="CYP4"/>
    <property type="match status" value="1"/>
</dbReference>
<evidence type="ECO:0000256" key="10">
    <source>
        <dbReference type="SAM" id="MobiDB-lite"/>
    </source>
</evidence>
<evidence type="ECO:0000256" key="1">
    <source>
        <dbReference type="ARBA" id="ARBA00001971"/>
    </source>
</evidence>
<dbReference type="InterPro" id="IPR050196">
    <property type="entry name" value="Cytochrome_P450_Monoox"/>
</dbReference>
<dbReference type="InterPro" id="IPR001128">
    <property type="entry name" value="Cyt_P450"/>
</dbReference>
<keyword evidence="11" id="KW-1133">Transmembrane helix</keyword>
<dbReference type="EMBL" id="KJ702273">
    <property type="protein sequence ID" value="AID61427.1"/>
    <property type="molecule type" value="mRNA"/>
</dbReference>
<keyword evidence="3 8" id="KW-0349">Heme</keyword>
<proteinExistence type="evidence at transcript level"/>
<dbReference type="AlphaFoldDB" id="A0A068F827"/>
<dbReference type="InterPro" id="IPR002401">
    <property type="entry name" value="Cyt_P450_E_grp-I"/>
</dbReference>
<dbReference type="GO" id="GO:0020037">
    <property type="term" value="F:heme binding"/>
    <property type="evidence" value="ECO:0007669"/>
    <property type="project" value="InterPro"/>
</dbReference>
<accession>A0A068F827</accession>
<dbReference type="GO" id="GO:0004497">
    <property type="term" value="F:monooxygenase activity"/>
    <property type="evidence" value="ECO:0007669"/>
    <property type="project" value="UniProtKB-KW"/>
</dbReference>
<evidence type="ECO:0000256" key="6">
    <source>
        <dbReference type="ARBA" id="ARBA00023004"/>
    </source>
</evidence>
<evidence type="ECO:0000256" key="8">
    <source>
        <dbReference type="PIRSR" id="PIRSR602401-1"/>
    </source>
</evidence>
<evidence type="ECO:0000256" key="4">
    <source>
        <dbReference type="ARBA" id="ARBA00022723"/>
    </source>
</evidence>
<dbReference type="InterPro" id="IPR017972">
    <property type="entry name" value="Cyt_P450_CS"/>
</dbReference>
<keyword evidence="11" id="KW-0472">Membrane</keyword>
<dbReference type="Pfam" id="PF00067">
    <property type="entry name" value="p450"/>
    <property type="match status" value="2"/>
</dbReference>
<organism evidence="12">
    <name type="scientific">Calliphora stygia</name>
    <name type="common">Common brown blowfly</name>
    <dbReference type="NCBI Taxonomy" id="145453"/>
    <lineage>
        <taxon>Eukaryota</taxon>
        <taxon>Metazoa</taxon>
        <taxon>Ecdysozoa</taxon>
        <taxon>Arthropoda</taxon>
        <taxon>Hexapoda</taxon>
        <taxon>Insecta</taxon>
        <taxon>Pterygota</taxon>
        <taxon>Neoptera</taxon>
        <taxon>Endopterygota</taxon>
        <taxon>Diptera</taxon>
        <taxon>Brachycera</taxon>
        <taxon>Muscomorpha</taxon>
        <taxon>Oestroidea</taxon>
        <taxon>Calliphoridae</taxon>
        <taxon>Calliphorinae</taxon>
        <taxon>Calliphora</taxon>
    </lineage>
</organism>
<comment type="cofactor">
    <cofactor evidence="1 8">
        <name>heme</name>
        <dbReference type="ChEBI" id="CHEBI:30413"/>
    </cofactor>
</comment>
<evidence type="ECO:0000256" key="9">
    <source>
        <dbReference type="RuleBase" id="RU000461"/>
    </source>
</evidence>
<evidence type="ECO:0000256" key="11">
    <source>
        <dbReference type="SAM" id="Phobius"/>
    </source>
</evidence>
<dbReference type="PANTHER" id="PTHR24291">
    <property type="entry name" value="CYTOCHROME P450 FAMILY 4"/>
    <property type="match status" value="1"/>
</dbReference>
<dbReference type="GO" id="GO:0005506">
    <property type="term" value="F:iron ion binding"/>
    <property type="evidence" value="ECO:0007669"/>
    <property type="project" value="InterPro"/>
</dbReference>
<sequence>MALEMLKDPNLISPGSVFYFLLLPTILLWFLYWRLSRRHLYELADRLPGPKGLPIVGHLFDVLGPASSVFKTVIRKSAEFPHVAKMWIGPKLVIFIYDPRDVEILLSSQVYIDKASEYKFFKPWLGDGLLISTGHKWRSHRKLIAPTFHLNVLKSFIDLFNENSRNVVRKLQAEDGKNFDCHDYMSEATVEILLETAMGVSRKTQDKSGYEYALAVMKMCDILHMRHRSLFLRNEFLFTLTKYYRDQGKLLNIIHGLTKKVIKNKKEAFTKGTRGSLAQYEWTKDGELITKNLKSNGVNGKNEKVTSVEGLSFGQAEGLKDDLDVDDNDVGEKKRLAFLDLLLESAQNGAAITDTEIKEQVDTIMFEGHDTTAAGSSFFLSLMGIHQHIQDRVIAELDEIFQGSDRSCTFQDTLEMKYLERCLMETLRMYPPVPLIARELQEDLKLVSNNYVIPKGATITVATIKLHRNPLVYENPNVFNPDNFLPERQANRHYYAFVPFSAGPRSCVGRKYAMLKLKILLSTILRNYRVYSDMTEEDFKLQADIILKREEGFRIRLQPRRPAAPNSFAATNTTNLSNPTYTSSTV</sequence>
<dbReference type="GO" id="GO:0016705">
    <property type="term" value="F:oxidoreductase activity, acting on paired donors, with incorporation or reduction of molecular oxygen"/>
    <property type="evidence" value="ECO:0007669"/>
    <property type="project" value="InterPro"/>
</dbReference>
<dbReference type="SUPFAM" id="SSF48264">
    <property type="entry name" value="Cytochrome P450"/>
    <property type="match status" value="1"/>
</dbReference>
<name>A0A068F827_CALSG</name>
<feature type="compositionally biased region" description="Polar residues" evidence="10">
    <location>
        <begin position="568"/>
        <end position="586"/>
    </location>
</feature>
<keyword evidence="5 9" id="KW-0560">Oxidoreductase</keyword>
<evidence type="ECO:0000313" key="12">
    <source>
        <dbReference type="EMBL" id="AID61427.1"/>
    </source>
</evidence>
<keyword evidence="7 9" id="KW-0503">Monooxygenase</keyword>
<dbReference type="PANTHER" id="PTHR24291:SF106">
    <property type="entry name" value="CYTOCHROME P450 4G1-RELATED"/>
    <property type="match status" value="1"/>
</dbReference>
<dbReference type="InterPro" id="IPR036396">
    <property type="entry name" value="Cyt_P450_sf"/>
</dbReference>
<keyword evidence="4 8" id="KW-0479">Metal-binding</keyword>
<evidence type="ECO:0000256" key="5">
    <source>
        <dbReference type="ARBA" id="ARBA00023002"/>
    </source>
</evidence>
<gene>
    <name evidence="12" type="primary">Cyp60</name>
</gene>
<comment type="similarity">
    <text evidence="2 9">Belongs to the cytochrome P450 family.</text>
</comment>
<keyword evidence="6 8" id="KW-0408">Iron</keyword>
<evidence type="ECO:0000256" key="7">
    <source>
        <dbReference type="ARBA" id="ARBA00023033"/>
    </source>
</evidence>
<feature type="binding site" description="axial binding residue" evidence="8">
    <location>
        <position position="507"/>
    </location>
    <ligand>
        <name>heme</name>
        <dbReference type="ChEBI" id="CHEBI:30413"/>
    </ligand>
    <ligandPart>
        <name>Fe</name>
        <dbReference type="ChEBI" id="CHEBI:18248"/>
    </ligandPart>
</feature>
<dbReference type="PROSITE" id="PS00086">
    <property type="entry name" value="CYTOCHROME_P450"/>
    <property type="match status" value="1"/>
</dbReference>
<feature type="transmembrane region" description="Helical" evidence="11">
    <location>
        <begin position="12"/>
        <end position="33"/>
    </location>
</feature>
<protein>
    <submittedName>
        <fullName evidence="12">Cytochrome P450</fullName>
    </submittedName>
</protein>